<evidence type="ECO:0000313" key="3">
    <source>
        <dbReference type="EMBL" id="GAA3808422.1"/>
    </source>
</evidence>
<evidence type="ECO:0000313" key="4">
    <source>
        <dbReference type="Proteomes" id="UP001500888"/>
    </source>
</evidence>
<name>A0ABP7I1J1_9ACTN</name>
<keyword evidence="4" id="KW-1185">Reference proteome</keyword>
<proteinExistence type="predicted"/>
<feature type="domain" description="HTH luxR-type" evidence="2">
    <location>
        <begin position="186"/>
        <end position="240"/>
    </location>
</feature>
<dbReference type="SUPFAM" id="SSF46894">
    <property type="entry name" value="C-terminal effector domain of the bipartite response regulators"/>
    <property type="match status" value="1"/>
</dbReference>
<dbReference type="InterPro" id="IPR000792">
    <property type="entry name" value="Tscrpt_reg_LuxR_C"/>
</dbReference>
<reference evidence="4" key="1">
    <citation type="journal article" date="2019" name="Int. J. Syst. Evol. Microbiol.">
        <title>The Global Catalogue of Microorganisms (GCM) 10K type strain sequencing project: providing services to taxonomists for standard genome sequencing and annotation.</title>
        <authorList>
            <consortium name="The Broad Institute Genomics Platform"/>
            <consortium name="The Broad Institute Genome Sequencing Center for Infectious Disease"/>
            <person name="Wu L."/>
            <person name="Ma J."/>
        </authorList>
    </citation>
    <scope>NUCLEOTIDE SEQUENCE [LARGE SCALE GENOMIC DNA]</scope>
    <source>
        <strain evidence="4">JCM 16908</strain>
    </source>
</reference>
<comment type="caution">
    <text evidence="3">The sequence shown here is derived from an EMBL/GenBank/DDBJ whole genome shotgun (WGS) entry which is preliminary data.</text>
</comment>
<evidence type="ECO:0000259" key="2">
    <source>
        <dbReference type="SMART" id="SM00421"/>
    </source>
</evidence>
<dbReference type="RefSeq" id="WP_344939425.1">
    <property type="nucleotide sequence ID" value="NZ_BAAAZR010000006.1"/>
</dbReference>
<dbReference type="InterPro" id="IPR016032">
    <property type="entry name" value="Sig_transdc_resp-reg_C-effctor"/>
</dbReference>
<accession>A0ABP7I1J1</accession>
<organism evidence="3 4">
    <name type="scientific">Sphaerisporangium flaviroseum</name>
    <dbReference type="NCBI Taxonomy" id="509199"/>
    <lineage>
        <taxon>Bacteria</taxon>
        <taxon>Bacillati</taxon>
        <taxon>Actinomycetota</taxon>
        <taxon>Actinomycetes</taxon>
        <taxon>Streptosporangiales</taxon>
        <taxon>Streptosporangiaceae</taxon>
        <taxon>Sphaerisporangium</taxon>
    </lineage>
</organism>
<dbReference type="Gene3D" id="1.10.10.10">
    <property type="entry name" value="Winged helix-like DNA-binding domain superfamily/Winged helix DNA-binding domain"/>
    <property type="match status" value="1"/>
</dbReference>
<feature type="region of interest" description="Disordered" evidence="1">
    <location>
        <begin position="251"/>
        <end position="324"/>
    </location>
</feature>
<gene>
    <name evidence="3" type="ORF">GCM10022226_30700</name>
</gene>
<dbReference type="EMBL" id="BAAAZR010000006">
    <property type="protein sequence ID" value="GAA3808422.1"/>
    <property type="molecule type" value="Genomic_DNA"/>
</dbReference>
<dbReference type="Proteomes" id="UP001500888">
    <property type="component" value="Unassembled WGS sequence"/>
</dbReference>
<sequence>MSAEPAIEMRAPRDEVERDLLQARALVEAAMFNHRRRSDTPALIELPAEDVAAGSALHRILTSAREEVIFVMPPARWLDVAVPQLECLTSAGVAVRMLCSQETLRTRNGVRFLDYARAHAIHTRVAEPALQKLVLVDERVALMRAGQQTLVARAPAILRTLGALFAGAWEAAIPVVDHRRFGEQAREGLTQQILLFLGAGYKDDAAARQLGLSVRTYRRYVADIMRDVGAASRFQAGARAAELGLLSHGEINGDGLDPRPEALPLDRQPEIPSLDPRPEALPLDRQPEISSLDPRPEVPSLDRRPSLDHQPEMPPSIWKTAPVM</sequence>
<dbReference type="InterPro" id="IPR036388">
    <property type="entry name" value="WH-like_DNA-bd_sf"/>
</dbReference>
<feature type="compositionally biased region" description="Basic and acidic residues" evidence="1">
    <location>
        <begin position="294"/>
        <end position="311"/>
    </location>
</feature>
<protein>
    <recommendedName>
        <fullName evidence="2">HTH luxR-type domain-containing protein</fullName>
    </recommendedName>
</protein>
<dbReference type="SMART" id="SM00421">
    <property type="entry name" value="HTH_LUXR"/>
    <property type="match status" value="1"/>
</dbReference>
<evidence type="ECO:0000256" key="1">
    <source>
        <dbReference type="SAM" id="MobiDB-lite"/>
    </source>
</evidence>